<reference evidence="1 2" key="1">
    <citation type="submission" date="2019-02" db="EMBL/GenBank/DDBJ databases">
        <title>Pedobacter sp. RP-1-14 sp. nov., isolated from Arctic soil.</title>
        <authorList>
            <person name="Dahal R.H."/>
        </authorList>
    </citation>
    <scope>NUCLEOTIDE SEQUENCE [LARGE SCALE GENOMIC DNA]</scope>
    <source>
        <strain evidence="1 2">RP-1-14</strain>
    </source>
</reference>
<protein>
    <submittedName>
        <fullName evidence="1">Uncharacterized protein</fullName>
    </submittedName>
</protein>
<proteinExistence type="predicted"/>
<name>A0A4R0NMZ6_9SPHI</name>
<keyword evidence="2" id="KW-1185">Reference proteome</keyword>
<dbReference type="AlphaFoldDB" id="A0A4R0NMZ6"/>
<sequence length="564" mass="62472">MGNLNSSRRRFLNHVKGLTIITVAGSYLDTLAGGAGSYSAVNSPGARLSDVNTTDIAGAIALGCGTMSHVFNADDDDIPFFGSSIEEQSSGLWFNDSHSEAHIPGRHLNALLNAEEVLGLKIGKDVIEKHSAAAFYAYSGKIPMPLNRKKIGGEPVNFLPHNIREGFHALYALVKFRNSKKARALAEQSIEFIFDNWSPEKGWNRQYIETELGLSLIEWRGPFITGIARTIGPLVKYYQATGYGRALELALLLKQKALDEFFLPDGGFDVNLFGTHTHSTTCVMSSLAQLADATGDVHLLNRVKAFFDNGLTEISNAIGWSVENCHPDADPDRGEINNTGDILETALILAKWGYTEYYNYAERTLRAHLLPAQLRDITFIKEPLNPKKEDGKSAIAARHRGAFGFPAPYGHRPLGNKVISFNMDIVGGGVASLCEAYRCIYAFKHSAHYVNLLFDYDGESVRIESPYTHDGLSVYVKKQAPIFIRIPAFADRSKLTVSESYVFDGDYLLITNPPLNKKISVRFDLKETNITLKYGNRRIKAILRGDSIKSMENFNADLTFFEPV</sequence>
<dbReference type="InterPro" id="IPR008928">
    <property type="entry name" value="6-hairpin_glycosidase_sf"/>
</dbReference>
<evidence type="ECO:0000313" key="1">
    <source>
        <dbReference type="EMBL" id="TCD01308.1"/>
    </source>
</evidence>
<evidence type="ECO:0000313" key="2">
    <source>
        <dbReference type="Proteomes" id="UP000293347"/>
    </source>
</evidence>
<dbReference type="OrthoDB" id="2079447at2"/>
<comment type="caution">
    <text evidence="1">The sequence shown here is derived from an EMBL/GenBank/DDBJ whole genome shotgun (WGS) entry which is preliminary data.</text>
</comment>
<organism evidence="1 2">
    <name type="scientific">Pedobacter psychroterrae</name>
    <dbReference type="NCBI Taxonomy" id="2530453"/>
    <lineage>
        <taxon>Bacteria</taxon>
        <taxon>Pseudomonadati</taxon>
        <taxon>Bacteroidota</taxon>
        <taxon>Sphingobacteriia</taxon>
        <taxon>Sphingobacteriales</taxon>
        <taxon>Sphingobacteriaceae</taxon>
        <taxon>Pedobacter</taxon>
    </lineage>
</organism>
<dbReference type="Proteomes" id="UP000293347">
    <property type="component" value="Unassembled WGS sequence"/>
</dbReference>
<dbReference type="RefSeq" id="WP_131596006.1">
    <property type="nucleotide sequence ID" value="NZ_SJSL01000002.1"/>
</dbReference>
<dbReference type="EMBL" id="SJSL01000002">
    <property type="protein sequence ID" value="TCD01308.1"/>
    <property type="molecule type" value="Genomic_DNA"/>
</dbReference>
<dbReference type="GO" id="GO:0005975">
    <property type="term" value="P:carbohydrate metabolic process"/>
    <property type="evidence" value="ECO:0007669"/>
    <property type="project" value="InterPro"/>
</dbReference>
<accession>A0A4R0NMZ6</accession>
<dbReference type="SUPFAM" id="SSF48208">
    <property type="entry name" value="Six-hairpin glycosidases"/>
    <property type="match status" value="1"/>
</dbReference>
<gene>
    <name evidence="1" type="ORF">EZ437_11190</name>
</gene>